<proteinExistence type="predicted"/>
<name>A0A383CNL0_9ZZZZ</name>
<feature type="non-terminal residue" evidence="1">
    <location>
        <position position="29"/>
    </location>
</feature>
<dbReference type="EMBL" id="UINC01210068">
    <property type="protein sequence ID" value="SVE33365.1"/>
    <property type="molecule type" value="Genomic_DNA"/>
</dbReference>
<gene>
    <name evidence="1" type="ORF">METZ01_LOCUS486219</name>
</gene>
<accession>A0A383CNL0</accession>
<organism evidence="1">
    <name type="scientific">marine metagenome</name>
    <dbReference type="NCBI Taxonomy" id="408172"/>
    <lineage>
        <taxon>unclassified sequences</taxon>
        <taxon>metagenomes</taxon>
        <taxon>ecological metagenomes</taxon>
    </lineage>
</organism>
<sequence length="29" mass="3504">MRKLPAIESDYLLRLEKLPGYGEKLVRWE</sequence>
<reference evidence="1" key="1">
    <citation type="submission" date="2018-05" db="EMBL/GenBank/DDBJ databases">
        <authorList>
            <person name="Lanie J.A."/>
            <person name="Ng W.-L."/>
            <person name="Kazmierczak K.M."/>
            <person name="Andrzejewski T.M."/>
            <person name="Davidsen T.M."/>
            <person name="Wayne K.J."/>
            <person name="Tettelin H."/>
            <person name="Glass J.I."/>
            <person name="Rusch D."/>
            <person name="Podicherti R."/>
            <person name="Tsui H.-C.T."/>
            <person name="Winkler M.E."/>
        </authorList>
    </citation>
    <scope>NUCLEOTIDE SEQUENCE</scope>
</reference>
<dbReference type="AlphaFoldDB" id="A0A383CNL0"/>
<evidence type="ECO:0000313" key="1">
    <source>
        <dbReference type="EMBL" id="SVE33365.1"/>
    </source>
</evidence>
<protein>
    <submittedName>
        <fullName evidence="1">Uncharacterized protein</fullName>
    </submittedName>
</protein>